<name>A0AAD2CS67_9STRA</name>
<evidence type="ECO:0000256" key="2">
    <source>
        <dbReference type="SAM" id="MobiDB-lite"/>
    </source>
</evidence>
<gene>
    <name evidence="3" type="ORF">CYCCA115_LOCUS7507</name>
</gene>
<feature type="compositionally biased region" description="Basic and acidic residues" evidence="2">
    <location>
        <begin position="1651"/>
        <end position="1662"/>
    </location>
</feature>
<dbReference type="GO" id="GO:1901098">
    <property type="term" value="P:positive regulation of autophagosome maturation"/>
    <property type="evidence" value="ECO:0007669"/>
    <property type="project" value="TreeGrafter"/>
</dbReference>
<feature type="compositionally biased region" description="Basic and acidic residues" evidence="2">
    <location>
        <begin position="107"/>
        <end position="121"/>
    </location>
</feature>
<comment type="caution">
    <text evidence="3">The sequence shown here is derived from an EMBL/GenBank/DDBJ whole genome shotgun (WGS) entry which is preliminary data.</text>
</comment>
<feature type="coiled-coil region" evidence="1">
    <location>
        <begin position="1071"/>
        <end position="1201"/>
    </location>
</feature>
<feature type="coiled-coil region" evidence="1">
    <location>
        <begin position="537"/>
        <end position="575"/>
    </location>
</feature>
<accession>A0AAD2CS67</accession>
<keyword evidence="1" id="KW-0175">Coiled coil</keyword>
<feature type="compositionally biased region" description="Polar residues" evidence="2">
    <location>
        <begin position="71"/>
        <end position="83"/>
    </location>
</feature>
<keyword evidence="4" id="KW-1185">Reference proteome</keyword>
<reference evidence="3" key="1">
    <citation type="submission" date="2023-08" db="EMBL/GenBank/DDBJ databases">
        <authorList>
            <person name="Audoor S."/>
            <person name="Bilcke G."/>
        </authorList>
    </citation>
    <scope>NUCLEOTIDE SEQUENCE</scope>
</reference>
<proteinExistence type="predicted"/>
<organism evidence="3 4">
    <name type="scientific">Cylindrotheca closterium</name>
    <dbReference type="NCBI Taxonomy" id="2856"/>
    <lineage>
        <taxon>Eukaryota</taxon>
        <taxon>Sar</taxon>
        <taxon>Stramenopiles</taxon>
        <taxon>Ochrophyta</taxon>
        <taxon>Bacillariophyta</taxon>
        <taxon>Bacillariophyceae</taxon>
        <taxon>Bacillariophycidae</taxon>
        <taxon>Bacillariales</taxon>
        <taxon>Bacillariaceae</taxon>
        <taxon>Cylindrotheca</taxon>
    </lineage>
</organism>
<dbReference type="GO" id="GO:0072383">
    <property type="term" value="P:plus-end-directed vesicle transport along microtubule"/>
    <property type="evidence" value="ECO:0007669"/>
    <property type="project" value="TreeGrafter"/>
</dbReference>
<evidence type="ECO:0000313" key="3">
    <source>
        <dbReference type="EMBL" id="CAJ1941409.1"/>
    </source>
</evidence>
<dbReference type="PANTHER" id="PTHR46753">
    <property type="entry name" value="FYVE AND COILED-COIL DOMAIN-CONTAINING PROTEIN 1"/>
    <property type="match status" value="1"/>
</dbReference>
<evidence type="ECO:0000256" key="1">
    <source>
        <dbReference type="SAM" id="Coils"/>
    </source>
</evidence>
<dbReference type="GO" id="GO:0005764">
    <property type="term" value="C:lysosome"/>
    <property type="evidence" value="ECO:0007669"/>
    <property type="project" value="TreeGrafter"/>
</dbReference>
<feature type="region of interest" description="Disordered" evidence="2">
    <location>
        <begin position="1568"/>
        <end position="1604"/>
    </location>
</feature>
<dbReference type="PANTHER" id="PTHR46753:SF2">
    <property type="entry name" value="FYVE AND COILED-COIL DOMAIN-CONTAINING PROTEIN 1"/>
    <property type="match status" value="1"/>
</dbReference>
<feature type="compositionally biased region" description="Basic and acidic residues" evidence="2">
    <location>
        <begin position="54"/>
        <end position="68"/>
    </location>
</feature>
<feature type="compositionally biased region" description="Polar residues" evidence="2">
    <location>
        <begin position="1578"/>
        <end position="1603"/>
    </location>
</feature>
<feature type="region of interest" description="Disordered" evidence="2">
    <location>
        <begin position="1"/>
        <end position="160"/>
    </location>
</feature>
<evidence type="ECO:0000313" key="4">
    <source>
        <dbReference type="Proteomes" id="UP001295423"/>
    </source>
</evidence>
<feature type="coiled-coil region" evidence="1">
    <location>
        <begin position="872"/>
        <end position="964"/>
    </location>
</feature>
<feature type="compositionally biased region" description="Polar residues" evidence="2">
    <location>
        <begin position="135"/>
        <end position="156"/>
    </location>
</feature>
<feature type="region of interest" description="Disordered" evidence="2">
    <location>
        <begin position="1618"/>
        <end position="1681"/>
    </location>
</feature>
<dbReference type="EMBL" id="CAKOGP040001002">
    <property type="protein sequence ID" value="CAJ1941409.1"/>
    <property type="molecule type" value="Genomic_DNA"/>
</dbReference>
<feature type="coiled-coil region" evidence="1">
    <location>
        <begin position="1227"/>
        <end position="1547"/>
    </location>
</feature>
<feature type="compositionally biased region" description="Basic and acidic residues" evidence="2">
    <location>
        <begin position="1024"/>
        <end position="1037"/>
    </location>
</feature>
<dbReference type="GO" id="GO:0005776">
    <property type="term" value="C:autophagosome"/>
    <property type="evidence" value="ECO:0007669"/>
    <property type="project" value="TreeGrafter"/>
</dbReference>
<feature type="coiled-coil region" evidence="1">
    <location>
        <begin position="599"/>
        <end position="832"/>
    </location>
</feature>
<feature type="region of interest" description="Disordered" evidence="2">
    <location>
        <begin position="189"/>
        <end position="249"/>
    </location>
</feature>
<dbReference type="Proteomes" id="UP001295423">
    <property type="component" value="Unassembled WGS sequence"/>
</dbReference>
<sequence>MTSRHLRTQSQPRPRSSMNRVGQSFEAWENVSDNARSSSQLNDRRAKSSMRYESATRDSSRQRMRNRDPSPVTSSCGHISRASSAGRMRQGPASKNKERGGPIGRESPLRVRQDLSVEKNPRRIPPVTKAPSLQRVPSLQNTPSLQPASSSVSQEELQAEQRLQKAENKISGLLQELDELRFFQELEHKSPTKTPKKPQASSHNPGVPINIRALSPARGGGKLPPPPPSTTRTSKSNGGGLETYQPLSPRKIAKLDRNSLELECQTLVRKLQIIDREKQSQAAMIEMYEISMQEHDYDKKKIEKLEGELKKVSMELKRQLQNIQRGKELLVKEYEQRIQNSIRKLERIQDRADSFKVDLGVAKKEAEKWKQESQKWQMELQDRNDKLDDLKGNHLALEEQLTALREVNSGVVDKVEKKRSEIATLKKELVSARKAVDESKEARNERYEEKISELEQHLLLAKEGNSNLEAQCLQIKGVVTKRDKALDAASKLESDNVALISQLRSRVTDLERANQTRFEEGKRAAKVVENKRMQELVAARAKEAKDYECRLKAMQEQLRHQSDRHHAEIEETRKRNDENLSLMRDEVKDEIRRVEGDKVAQLDSELKVQKRSYEQMKADYAARVREHQEKAREVAADFQRKSEGYQSELERVSARMAELDRSSTQKDNEIIQLKESLVAAKKKLDNGMEKLEAKAKTEIHKSKQLLNQERKTFATTESSLQADIATLESEKAAMERKSNEQVEDLLQRINGMQRQLAETQSVFKENEEHKLRLQELKNALQATQNDLFSERCRNEEVESELRAELAKLEGKLKASESKSMAKRAQFKELEQQLDCMNSTQSKVGEEAESTIKRLTTRLDSVSALLDREKLSSNGKDATIRQLREEVMALQEKSQTFHMETSIKDMKREAQGFVLGSDRKEKQIEDLRQKVDCLETEKLRKESELSNLRQDYQDLSELLEEKLHSNLNNVELKRRERDLKPTANSRHSDLETRMKAEISSLKTKLHRSEEERDSLFSQLTHTKARHDSAVKDVEETRETCNGNADDTELKSSHIRDVVQRYTRVIADLETQLEEESHFRGELEDKLNSAREELKEKQDHTKELVHRHTKNAMQLESDLSRISMERDELESRLDLMTNGMVKERNEHNLNTKAKCTEEYVNLGSAAKEHEDYHDHLDRKEKQLKEMKQKIPELLADLDSRTRERDHYKAATMKSESELAKIKIQFDETIDQYVRQVSELEVRLKEKAKNDTFSRDNYETSRLESSRNDKNIREMSEAIKELESLLEVANCNKDTSRLKIETIARELDEKRARSTELEMEKIELESKLLTLSRAKDDLRSKVTELTSRVERKEREVREVTDRYNMHVMELESKLDQDSDAKHTLRHEIDKLKADSHALARDADARAKDMTRQLEARLESSARERDDIEKTLQKLTHEKSEVINALEGVINEVQNREDEIESLTEILQRRDEELQHAKIIATKALQSAKDIQKRYKEKEKDRHTDMMEKMDELHDSIGVLSSKNDSLQRKISMLERELRDRNIECRRLKDQLRQIDGGPLCTLDQRPIDETASISKARDDGSTYSQASFRSSASPNFLPSATPSFHQEGSEAIEDPFLEEGDYDMDADSFSPSNSPMPFHDHGDCNGFPSYQGRSFEEPANHEKIRGGAYESAATDTTSKQRIEQNALRNYVRQRFANR</sequence>
<feature type="coiled-coil region" evidence="1">
    <location>
        <begin position="302"/>
        <end position="471"/>
    </location>
</feature>
<feature type="compositionally biased region" description="Polar residues" evidence="2">
    <location>
        <begin position="31"/>
        <end position="41"/>
    </location>
</feature>
<dbReference type="GO" id="GO:0005770">
    <property type="term" value="C:late endosome"/>
    <property type="evidence" value="ECO:0007669"/>
    <property type="project" value="TreeGrafter"/>
</dbReference>
<protein>
    <submittedName>
        <fullName evidence="3">Uncharacterized protein</fullName>
    </submittedName>
</protein>
<feature type="region of interest" description="Disordered" evidence="2">
    <location>
        <begin position="1020"/>
        <end position="1046"/>
    </location>
</feature>
<feature type="compositionally biased region" description="Polar residues" evidence="2">
    <location>
        <begin position="8"/>
        <end position="22"/>
    </location>
</feature>